<organism evidence="3 4">
    <name type="scientific">Cellulomonas chitinilytica</name>
    <dbReference type="NCBI Taxonomy" id="398759"/>
    <lineage>
        <taxon>Bacteria</taxon>
        <taxon>Bacillati</taxon>
        <taxon>Actinomycetota</taxon>
        <taxon>Actinomycetes</taxon>
        <taxon>Micrococcales</taxon>
        <taxon>Cellulomonadaceae</taxon>
        <taxon>Cellulomonas</taxon>
    </lineage>
</organism>
<accession>A0A919U2Z8</accession>
<dbReference type="InterPro" id="IPR036365">
    <property type="entry name" value="PGBD-like_sf"/>
</dbReference>
<dbReference type="SUPFAM" id="SSF51445">
    <property type="entry name" value="(Trans)glycosidases"/>
    <property type="match status" value="1"/>
</dbReference>
<feature type="domain" description="Peptidoglycan binding-like" evidence="1">
    <location>
        <begin position="226"/>
        <end position="277"/>
    </location>
</feature>
<dbReference type="Pfam" id="PF08924">
    <property type="entry name" value="Rv2525c_GlyHyd-like"/>
    <property type="match status" value="1"/>
</dbReference>
<gene>
    <name evidence="3" type="ORF">Cch01nite_26910</name>
</gene>
<evidence type="ECO:0008006" key="5">
    <source>
        <dbReference type="Google" id="ProtNLM"/>
    </source>
</evidence>
<dbReference type="Gene3D" id="3.20.20.80">
    <property type="entry name" value="Glycosidases"/>
    <property type="match status" value="1"/>
</dbReference>
<reference evidence="3" key="1">
    <citation type="submission" date="2021-01" db="EMBL/GenBank/DDBJ databases">
        <title>Whole genome shotgun sequence of Cellulomonas chitinilytica NBRC 110799.</title>
        <authorList>
            <person name="Komaki H."/>
            <person name="Tamura T."/>
        </authorList>
    </citation>
    <scope>NUCLEOTIDE SEQUENCE</scope>
    <source>
        <strain evidence="3">NBRC 110799</strain>
    </source>
</reference>
<sequence length="790" mass="87387">MIVQKWLNQTYGAVSGFPTVEEDGRTGWKTMFALTRALQVELGITALSDAFGPTTTSRFESQVGTITKDTTQTRVKQILMASLWCKGYYGGDVKTGEYTDDIAATCSNVKRDMGFGASPTPGITVKLMKSLLTMDAYKLVPGGDSSIRAAQQWLNGIYIGRKDFSLVACDGIFARDVQKGLMLAIQYELGMADGVANGTYGPATQSGLKERATVQVGDVDSTRRFVRLFQCALTFNKRPVPLDGQFGAGTKSAVLEFQAFVELPLTGRGDYATWASLLVSTGDPDRPGAACDTNVPLTTLNVSAVKDAGYKVVGRYLNGVTKRIQAPEIELIHDMGLSFFPIFQEYNNDPKYFTEDIGFRHGWSAVLRARQLGIKPGAIIYFSVDFDATAGDIDTLIIPWFEQVRSGVDRAREGEFRVGVYGPRYVCQRVCDAGLAVSSFVGGMSRGWSGNLGYALPTTWAYDQIQGLTLGSGTSSILIDKNVLSPRAEPLSANDVLPTPIVSKVEGGVGVRVADELFWQLTELSYLAEVAVEHTVTELLLRPYRHDLVLHYLQRDRYWGPDWKGVTPLPEYMNSELLELGSARSNFLELASPTPPNALYEGDLAHFAATTRAYLMWGEGVPHDTVNLGDLSGWGLDLATFWAQYVVARNAGELDLEQYLAERLCTSVESLFSREDLVADIDAYLAYRRLGDRDVSDVIREILVECDADPTWRYRHFWEDRFGSDRDALHGAMRHIFDAVPLSLATYWKMDFQRPPGEPDHQALVPQDELDREFGLLADAFERVVRGLDV</sequence>
<evidence type="ECO:0000259" key="2">
    <source>
        <dbReference type="Pfam" id="PF08924"/>
    </source>
</evidence>
<dbReference type="InterPro" id="IPR002477">
    <property type="entry name" value="Peptidoglycan-bd-like"/>
</dbReference>
<dbReference type="CDD" id="cd06418">
    <property type="entry name" value="GH25_BacA-like"/>
    <property type="match status" value="1"/>
</dbReference>
<evidence type="ECO:0000313" key="3">
    <source>
        <dbReference type="EMBL" id="GIG21967.1"/>
    </source>
</evidence>
<dbReference type="AlphaFoldDB" id="A0A919U2Z8"/>
<dbReference type="SUPFAM" id="SSF47090">
    <property type="entry name" value="PGBD-like"/>
    <property type="match status" value="1"/>
</dbReference>
<dbReference type="Proteomes" id="UP000632740">
    <property type="component" value="Unassembled WGS sequence"/>
</dbReference>
<comment type="caution">
    <text evidence="3">The sequence shown here is derived from an EMBL/GenBank/DDBJ whole genome shotgun (WGS) entry which is preliminary data.</text>
</comment>
<dbReference type="EMBL" id="BONK01000009">
    <property type="protein sequence ID" value="GIG21967.1"/>
    <property type="molecule type" value="Genomic_DNA"/>
</dbReference>
<evidence type="ECO:0000313" key="4">
    <source>
        <dbReference type="Proteomes" id="UP000632740"/>
    </source>
</evidence>
<evidence type="ECO:0000259" key="1">
    <source>
        <dbReference type="Pfam" id="PF01471"/>
    </source>
</evidence>
<dbReference type="Gene3D" id="1.10.101.10">
    <property type="entry name" value="PGBD-like superfamily/PGBD"/>
    <property type="match status" value="1"/>
</dbReference>
<dbReference type="Pfam" id="PF01471">
    <property type="entry name" value="PG_binding_1"/>
    <property type="match status" value="1"/>
</dbReference>
<name>A0A919U2Z8_9CELL</name>
<dbReference type="InterPro" id="IPR036366">
    <property type="entry name" value="PGBDSf"/>
</dbReference>
<dbReference type="InterPro" id="IPR015020">
    <property type="entry name" value="Rv2525c-like_Glyco_Hydro-like"/>
</dbReference>
<protein>
    <recommendedName>
        <fullName evidence="5">DUF1906 domain-containing protein</fullName>
    </recommendedName>
</protein>
<keyword evidence="4" id="KW-1185">Reference proteome</keyword>
<feature type="domain" description="Rv2525c-like glycoside hydrolase-like" evidence="2">
    <location>
        <begin position="304"/>
        <end position="483"/>
    </location>
</feature>
<dbReference type="InterPro" id="IPR017853">
    <property type="entry name" value="GH"/>
</dbReference>
<proteinExistence type="predicted"/>